<accession>A0A4V1ZGY0</accession>
<gene>
    <name evidence="7" type="ORF">EUA98_15275</name>
</gene>
<dbReference type="GO" id="GO:0004630">
    <property type="term" value="F:phospholipase D activity"/>
    <property type="evidence" value="ECO:0007669"/>
    <property type="project" value="UniProtKB-EC"/>
</dbReference>
<name>A0A4V1ZGY0_9MICO</name>
<dbReference type="SMART" id="SM00155">
    <property type="entry name" value="PLDc"/>
    <property type="match status" value="2"/>
</dbReference>
<dbReference type="PANTHER" id="PTHR18896">
    <property type="entry name" value="PHOSPHOLIPASE D"/>
    <property type="match status" value="1"/>
</dbReference>
<dbReference type="InterPro" id="IPR001736">
    <property type="entry name" value="PLipase_D/transphosphatidylase"/>
</dbReference>
<dbReference type="PROSITE" id="PS50035">
    <property type="entry name" value="PLD"/>
    <property type="match status" value="1"/>
</dbReference>
<comment type="caution">
    <text evidence="7">The sequence shown here is derived from an EMBL/GenBank/DDBJ whole genome shotgun (WGS) entry which is preliminary data.</text>
</comment>
<evidence type="ECO:0000313" key="7">
    <source>
        <dbReference type="EMBL" id="RYV50114.1"/>
    </source>
</evidence>
<evidence type="ECO:0000256" key="2">
    <source>
        <dbReference type="ARBA" id="ARBA00022737"/>
    </source>
</evidence>
<dbReference type="GO" id="GO:0009395">
    <property type="term" value="P:phospholipid catabolic process"/>
    <property type="evidence" value="ECO:0007669"/>
    <property type="project" value="TreeGrafter"/>
</dbReference>
<protein>
    <submittedName>
        <fullName evidence="7">Phospholipase</fullName>
    </submittedName>
</protein>
<dbReference type="Pfam" id="PF13091">
    <property type="entry name" value="PLDc_2"/>
    <property type="match status" value="1"/>
</dbReference>
<feature type="region of interest" description="Disordered" evidence="5">
    <location>
        <begin position="169"/>
        <end position="192"/>
    </location>
</feature>
<comment type="catalytic activity">
    <reaction evidence="1">
        <text>a 1,2-diacyl-sn-glycero-3-phosphocholine + H2O = a 1,2-diacyl-sn-glycero-3-phosphate + choline + H(+)</text>
        <dbReference type="Rhea" id="RHEA:14445"/>
        <dbReference type="ChEBI" id="CHEBI:15354"/>
        <dbReference type="ChEBI" id="CHEBI:15377"/>
        <dbReference type="ChEBI" id="CHEBI:15378"/>
        <dbReference type="ChEBI" id="CHEBI:57643"/>
        <dbReference type="ChEBI" id="CHEBI:58608"/>
        <dbReference type="EC" id="3.1.4.4"/>
    </reaction>
</comment>
<dbReference type="PANTHER" id="PTHR18896:SF76">
    <property type="entry name" value="PHOSPHOLIPASE"/>
    <property type="match status" value="1"/>
</dbReference>
<evidence type="ECO:0000259" key="6">
    <source>
        <dbReference type="PROSITE" id="PS50035"/>
    </source>
</evidence>
<sequence length="522" mass="57683">MSRWFLTAAERGNDRTTLDRRHGDGTAWSTGNVVEPLVHGAVYFAELLLAVQAMGSGDLLLITVWRGDRDQLLAGPGTEVGAVLAAAARRGVDVRALVWRSHSDRFQFSAAGNRQLCEQIEAAGGQALLDMRVRRLGSHHQKLVVLRHPGHPERDVAFIGGIDVCHGRRDDRRHEGDPQSQQMATAYGGRPPWHDVQLAVRGPAVGDAETVFRERRDDPAALSRNPVHVLTARLRGERQRGTSLPAQLPDPPARGPHAVQLLRTYPARRPGYPFAPSGEMSIARGYRKALGQARSFVYVEDQYLWSANVARAFAEALRREPSLHLVVLIPRAPEQAGRVAAPPSLRGREPAMRVLLAAGGDRVSIYCLENEAGTPIYVHAKICVIDDIWSCVGSDNANRRSWTHDSELSCAVLDTVPGGGAVASAARELRLELVREHLGRPADDDGRDLADPGRTFRALARSAAELDAWYAGGRRGPRPPGQLRRYTQEPLSRWTRLWATPLYRVLYDPDGRSLRMRRSRTF</sequence>
<dbReference type="Proteomes" id="UP000293764">
    <property type="component" value="Unassembled WGS sequence"/>
</dbReference>
<dbReference type="Gene3D" id="3.30.870.10">
    <property type="entry name" value="Endonuclease Chain A"/>
    <property type="match status" value="2"/>
</dbReference>
<proteinExistence type="predicted"/>
<dbReference type="SUPFAM" id="SSF56024">
    <property type="entry name" value="Phospholipase D/nuclease"/>
    <property type="match status" value="2"/>
</dbReference>
<feature type="region of interest" description="Disordered" evidence="5">
    <location>
        <begin position="236"/>
        <end position="255"/>
    </location>
</feature>
<dbReference type="EMBL" id="SDWW01000042">
    <property type="protein sequence ID" value="RYV50114.1"/>
    <property type="molecule type" value="Genomic_DNA"/>
</dbReference>
<dbReference type="InterPro" id="IPR025202">
    <property type="entry name" value="PLD-like_dom"/>
</dbReference>
<keyword evidence="3" id="KW-0378">Hydrolase</keyword>
<dbReference type="InterPro" id="IPR015679">
    <property type="entry name" value="PLipase_D_fam"/>
</dbReference>
<keyword evidence="2" id="KW-0677">Repeat</keyword>
<dbReference type="AlphaFoldDB" id="A0A4V1ZGY0"/>
<keyword evidence="4" id="KW-0443">Lipid metabolism</keyword>
<organism evidence="7 8">
    <name type="scientific">Pengzhenrongella frigida</name>
    <dbReference type="NCBI Taxonomy" id="1259133"/>
    <lineage>
        <taxon>Bacteria</taxon>
        <taxon>Bacillati</taxon>
        <taxon>Actinomycetota</taxon>
        <taxon>Actinomycetes</taxon>
        <taxon>Micrococcales</taxon>
        <taxon>Pengzhenrongella</taxon>
    </lineage>
</organism>
<feature type="domain" description="PLD phosphodiesterase" evidence="6">
    <location>
        <begin position="374"/>
        <end position="401"/>
    </location>
</feature>
<evidence type="ECO:0000256" key="3">
    <source>
        <dbReference type="ARBA" id="ARBA00022801"/>
    </source>
</evidence>
<evidence type="ECO:0000256" key="4">
    <source>
        <dbReference type="ARBA" id="ARBA00023098"/>
    </source>
</evidence>
<evidence type="ECO:0000256" key="1">
    <source>
        <dbReference type="ARBA" id="ARBA00000798"/>
    </source>
</evidence>
<dbReference type="OrthoDB" id="8828485at2"/>
<reference evidence="7 8" key="1">
    <citation type="submission" date="2019-01" db="EMBL/GenBank/DDBJ databases">
        <title>Novel species of Cellulomonas.</title>
        <authorList>
            <person name="Liu Q."/>
            <person name="Xin Y.-H."/>
        </authorList>
    </citation>
    <scope>NUCLEOTIDE SEQUENCE [LARGE SCALE GENOMIC DNA]</scope>
    <source>
        <strain evidence="7 8">HLT2-17</strain>
    </source>
</reference>
<evidence type="ECO:0000256" key="5">
    <source>
        <dbReference type="SAM" id="MobiDB-lite"/>
    </source>
</evidence>
<keyword evidence="8" id="KW-1185">Reference proteome</keyword>
<dbReference type="CDD" id="cd09105">
    <property type="entry name" value="PLDc_vPLD1_2_like_2"/>
    <property type="match status" value="1"/>
</dbReference>
<evidence type="ECO:0000313" key="8">
    <source>
        <dbReference type="Proteomes" id="UP000293764"/>
    </source>
</evidence>